<dbReference type="Pfam" id="PF06961">
    <property type="entry name" value="DUF1294"/>
    <property type="match status" value="1"/>
</dbReference>
<keyword evidence="1" id="KW-0812">Transmembrane</keyword>
<reference evidence="2" key="1">
    <citation type="journal article" date="2021" name="PeerJ">
        <title>Extensive microbial diversity within the chicken gut microbiome revealed by metagenomics and culture.</title>
        <authorList>
            <person name="Gilroy R."/>
            <person name="Ravi A."/>
            <person name="Getino M."/>
            <person name="Pursley I."/>
            <person name="Horton D.L."/>
            <person name="Alikhan N.F."/>
            <person name="Baker D."/>
            <person name="Gharbi K."/>
            <person name="Hall N."/>
            <person name="Watson M."/>
            <person name="Adriaenssens E.M."/>
            <person name="Foster-Nyarko E."/>
            <person name="Jarju S."/>
            <person name="Secka A."/>
            <person name="Antonio M."/>
            <person name="Oren A."/>
            <person name="Chaudhuri R.R."/>
            <person name="La Ragione R."/>
            <person name="Hildebrand F."/>
            <person name="Pallen M.J."/>
        </authorList>
    </citation>
    <scope>NUCLEOTIDE SEQUENCE</scope>
    <source>
        <strain evidence="2">421</strain>
    </source>
</reference>
<feature type="transmembrane region" description="Helical" evidence="1">
    <location>
        <begin position="7"/>
        <end position="24"/>
    </location>
</feature>
<accession>A0A9D1RE66</accession>
<reference evidence="2" key="2">
    <citation type="submission" date="2021-04" db="EMBL/GenBank/DDBJ databases">
        <authorList>
            <person name="Gilroy R."/>
        </authorList>
    </citation>
    <scope>NUCLEOTIDE SEQUENCE</scope>
    <source>
        <strain evidence="2">421</strain>
    </source>
</reference>
<evidence type="ECO:0000313" key="3">
    <source>
        <dbReference type="Proteomes" id="UP000824205"/>
    </source>
</evidence>
<feature type="transmembrane region" description="Helical" evidence="1">
    <location>
        <begin position="40"/>
        <end position="60"/>
    </location>
</feature>
<sequence length="93" mass="10287">MHIKTAILIYIAVINILAVALTIADKYKAVKGKYRISEDLLLSVAFFGGAAAQYITMLAIRHKTKHKKFMIGLPVMTIINIAVAILVLYISKL</sequence>
<organism evidence="2 3">
    <name type="scientific">Candidatus Eubacterium faecipullorum</name>
    <dbReference type="NCBI Taxonomy" id="2838571"/>
    <lineage>
        <taxon>Bacteria</taxon>
        <taxon>Bacillati</taxon>
        <taxon>Bacillota</taxon>
        <taxon>Clostridia</taxon>
        <taxon>Eubacteriales</taxon>
        <taxon>Eubacteriaceae</taxon>
        <taxon>Eubacterium</taxon>
    </lineage>
</organism>
<feature type="transmembrane region" description="Helical" evidence="1">
    <location>
        <begin position="69"/>
        <end position="90"/>
    </location>
</feature>
<dbReference type="EMBL" id="DXGE01000011">
    <property type="protein sequence ID" value="HIW85403.1"/>
    <property type="molecule type" value="Genomic_DNA"/>
</dbReference>
<comment type="caution">
    <text evidence="2">The sequence shown here is derived from an EMBL/GenBank/DDBJ whole genome shotgun (WGS) entry which is preliminary data.</text>
</comment>
<proteinExistence type="predicted"/>
<evidence type="ECO:0000256" key="1">
    <source>
        <dbReference type="SAM" id="Phobius"/>
    </source>
</evidence>
<evidence type="ECO:0000313" key="2">
    <source>
        <dbReference type="EMBL" id="HIW85403.1"/>
    </source>
</evidence>
<name>A0A9D1RE66_9FIRM</name>
<keyword evidence="1" id="KW-0472">Membrane</keyword>
<dbReference type="AlphaFoldDB" id="A0A9D1RE66"/>
<gene>
    <name evidence="2" type="ORF">IAA48_02815</name>
</gene>
<protein>
    <submittedName>
        <fullName evidence="2">DUF1294 domain-containing protein</fullName>
    </submittedName>
</protein>
<dbReference type="InterPro" id="IPR010718">
    <property type="entry name" value="DUF1294"/>
</dbReference>
<keyword evidence="1" id="KW-1133">Transmembrane helix</keyword>
<dbReference type="Proteomes" id="UP000824205">
    <property type="component" value="Unassembled WGS sequence"/>
</dbReference>